<dbReference type="Pfam" id="PF09844">
    <property type="entry name" value="DUF2071"/>
    <property type="match status" value="1"/>
</dbReference>
<reference evidence="3" key="1">
    <citation type="submission" date="2023-07" db="EMBL/GenBank/DDBJ databases">
        <title>30 novel species of actinomycetes from the DSMZ collection.</title>
        <authorList>
            <person name="Nouioui I."/>
        </authorList>
    </citation>
    <scope>NUCLEOTIDE SEQUENCE [LARGE SCALE GENOMIC DNA]</scope>
    <source>
        <strain evidence="3">DSM 45834</strain>
    </source>
</reference>
<organism evidence="2 3">
    <name type="scientific">Pseudonocardia charpentierae</name>
    <dbReference type="NCBI Taxonomy" id="3075545"/>
    <lineage>
        <taxon>Bacteria</taxon>
        <taxon>Bacillati</taxon>
        <taxon>Actinomycetota</taxon>
        <taxon>Actinomycetes</taxon>
        <taxon>Pseudonocardiales</taxon>
        <taxon>Pseudonocardiaceae</taxon>
        <taxon>Pseudonocardia</taxon>
    </lineage>
</organism>
<dbReference type="InterPro" id="IPR018644">
    <property type="entry name" value="DUF2071"/>
</dbReference>
<evidence type="ECO:0000256" key="1">
    <source>
        <dbReference type="SAM" id="MobiDB-lite"/>
    </source>
</evidence>
<comment type="caution">
    <text evidence="2">The sequence shown here is derived from an EMBL/GenBank/DDBJ whole genome shotgun (WGS) entry which is preliminary data.</text>
</comment>
<dbReference type="Gene3D" id="2.40.400.10">
    <property type="entry name" value="Acetoacetate decarboxylase-like"/>
    <property type="match status" value="1"/>
</dbReference>
<gene>
    <name evidence="2" type="ORF">RM445_30685</name>
</gene>
<feature type="region of interest" description="Disordered" evidence="1">
    <location>
        <begin position="236"/>
        <end position="257"/>
    </location>
</feature>
<name>A0ABU2NIR9_9PSEU</name>
<dbReference type="Proteomes" id="UP001183202">
    <property type="component" value="Unassembled WGS sequence"/>
</dbReference>
<dbReference type="PANTHER" id="PTHR39186">
    <property type="entry name" value="DUF2071 FAMILY PROTEIN"/>
    <property type="match status" value="1"/>
</dbReference>
<protein>
    <submittedName>
        <fullName evidence="2">DUF2071 domain-containing protein</fullName>
    </submittedName>
</protein>
<proteinExistence type="predicted"/>
<evidence type="ECO:0000313" key="3">
    <source>
        <dbReference type="Proteomes" id="UP001183202"/>
    </source>
</evidence>
<dbReference type="EMBL" id="JAVREJ010000049">
    <property type="protein sequence ID" value="MDT0353861.1"/>
    <property type="molecule type" value="Genomic_DNA"/>
</dbReference>
<dbReference type="InterPro" id="IPR023375">
    <property type="entry name" value="ADC_dom_sf"/>
</dbReference>
<dbReference type="PANTHER" id="PTHR39186:SF1">
    <property type="entry name" value="DUF2071 DOMAIN-CONTAINING PROTEIN"/>
    <property type="match status" value="1"/>
</dbReference>
<sequence>MTAEPVSVVAPALPRPLLLRQRWCDLAFLHWAVDPAVVAGFFPPGARPDVLDGRTYVGLVPFRMIGAGPAVGPAVPWVGTFLETNVRLYSVDATGRRGVVFLSLDADRAVTVAAARSAFGLPYRWSRMQFSADGDERRYTTQLRRGAVSSHIAIRAGGPAPDGTIERFLTARWGLHVARFGRTWYLPNAHPPWPLRTAEVLALDDGLVAAAGLGGLARRPPDHVMFSEGVAATFGSPTPATRPRAVGGSFPGRLRNP</sequence>
<accession>A0ABU2NIR9</accession>
<dbReference type="SUPFAM" id="SSF160104">
    <property type="entry name" value="Acetoacetate decarboxylase-like"/>
    <property type="match status" value="1"/>
</dbReference>
<dbReference type="RefSeq" id="WP_311560372.1">
    <property type="nucleotide sequence ID" value="NZ_JAVREJ010000049.1"/>
</dbReference>
<evidence type="ECO:0000313" key="2">
    <source>
        <dbReference type="EMBL" id="MDT0353861.1"/>
    </source>
</evidence>
<keyword evidence="3" id="KW-1185">Reference proteome</keyword>